<dbReference type="RefSeq" id="WP_236900749.1">
    <property type="nucleotide sequence ID" value="NZ_CP016282.1"/>
</dbReference>
<dbReference type="InterPro" id="IPR029058">
    <property type="entry name" value="AB_hydrolase_fold"/>
</dbReference>
<keyword evidence="4" id="KW-1185">Reference proteome</keyword>
<name>A0A1B1BPC4_9MICO</name>
<dbReference type="EMBL" id="CP016282">
    <property type="protein sequence ID" value="ANP74233.1"/>
    <property type="molecule type" value="Genomic_DNA"/>
</dbReference>
<dbReference type="PATRIC" id="fig|670052.7.peg.3399"/>
<evidence type="ECO:0000313" key="3">
    <source>
        <dbReference type="EMBL" id="ANP74233.1"/>
    </source>
</evidence>
<protein>
    <submittedName>
        <fullName evidence="3">Hydrolase</fullName>
    </submittedName>
</protein>
<gene>
    <name evidence="3" type="ORF">PA27867_3304</name>
</gene>
<evidence type="ECO:0000256" key="1">
    <source>
        <dbReference type="SAM" id="MobiDB-lite"/>
    </source>
</evidence>
<accession>A0A1B1BPC4</accession>
<feature type="compositionally biased region" description="Basic and acidic residues" evidence="1">
    <location>
        <begin position="308"/>
        <end position="317"/>
    </location>
</feature>
<feature type="domain" description="AB hydrolase-1" evidence="2">
    <location>
        <begin position="55"/>
        <end position="263"/>
    </location>
</feature>
<dbReference type="GO" id="GO:0016787">
    <property type="term" value="F:hydrolase activity"/>
    <property type="evidence" value="ECO:0007669"/>
    <property type="project" value="UniProtKB-KW"/>
</dbReference>
<evidence type="ECO:0000259" key="2">
    <source>
        <dbReference type="Pfam" id="PF12697"/>
    </source>
</evidence>
<dbReference type="AlphaFoldDB" id="A0A1B1BPC4"/>
<keyword evidence="3" id="KW-0378">Hydrolase</keyword>
<dbReference type="PANTHER" id="PTHR43433:SF1">
    <property type="entry name" value="BLL5160 PROTEIN"/>
    <property type="match status" value="1"/>
</dbReference>
<dbReference type="PRINTS" id="PR00111">
    <property type="entry name" value="ABHYDROLASE"/>
</dbReference>
<proteinExistence type="predicted"/>
<dbReference type="Pfam" id="PF12697">
    <property type="entry name" value="Abhydrolase_6"/>
    <property type="match status" value="1"/>
</dbReference>
<evidence type="ECO:0000313" key="4">
    <source>
        <dbReference type="Proteomes" id="UP000092582"/>
    </source>
</evidence>
<organism evidence="3 4">
    <name type="scientific">Cryobacterium arcticum</name>
    <dbReference type="NCBI Taxonomy" id="670052"/>
    <lineage>
        <taxon>Bacteria</taxon>
        <taxon>Bacillati</taxon>
        <taxon>Actinomycetota</taxon>
        <taxon>Actinomycetes</taxon>
        <taxon>Micrococcales</taxon>
        <taxon>Microbacteriaceae</taxon>
        <taxon>Cryobacterium</taxon>
    </lineage>
</organism>
<dbReference type="Proteomes" id="UP000092582">
    <property type="component" value="Chromosome 1"/>
</dbReference>
<dbReference type="Gene3D" id="3.40.50.1820">
    <property type="entry name" value="alpha/beta hydrolase"/>
    <property type="match status" value="1"/>
</dbReference>
<dbReference type="InterPro" id="IPR000073">
    <property type="entry name" value="AB_hydrolase_1"/>
</dbReference>
<dbReference type="SUPFAM" id="SSF53474">
    <property type="entry name" value="alpha/beta-Hydrolases"/>
    <property type="match status" value="1"/>
</dbReference>
<dbReference type="InterPro" id="IPR050471">
    <property type="entry name" value="AB_hydrolase"/>
</dbReference>
<sequence length="317" mass="34070">MPATSPLPRIHGIWPGGMPYLAVGSGTPLLFLPGLTPNHEPPTGADRRFQTRMLLPFAATRRVWWVNRRPGLDPDATMADIAADYALAMRQRFDGPVDVMGQSTGGSVALQLAADHPDLVKRLVIVSAAHQLGIEGRDTAMRVADDVLDGRPRTAYAELMRMLGSGAGSQRVLSGIGWLLGKNYFAHATADLMTTIRAEDGFELYSRLGDITAPTLVVGGERDAFYTPELFRQTAAGIPRGRLALYPDRGHLATTSDPRFVSDVLSFLDPPDEPADDPAGTPTAERPHDAPARPGDGGPDQPSASARPRSDHDDLAR</sequence>
<reference evidence="3 4" key="1">
    <citation type="submission" date="2016-06" db="EMBL/GenBank/DDBJ databases">
        <title>Genome sequencing of Cryobacterium arcticum PAMC 27867.</title>
        <authorList>
            <person name="Lee J."/>
            <person name="Kim O.-S."/>
        </authorList>
    </citation>
    <scope>NUCLEOTIDE SEQUENCE [LARGE SCALE GENOMIC DNA]</scope>
    <source>
        <strain evidence="3 4">PAMC 27867</strain>
    </source>
</reference>
<feature type="region of interest" description="Disordered" evidence="1">
    <location>
        <begin position="266"/>
        <end position="317"/>
    </location>
</feature>
<dbReference type="PANTHER" id="PTHR43433">
    <property type="entry name" value="HYDROLASE, ALPHA/BETA FOLD FAMILY PROTEIN"/>
    <property type="match status" value="1"/>
</dbReference>
<dbReference type="KEGG" id="cart:PA27867_3304"/>
<dbReference type="STRING" id="670052.PA27867_3304"/>